<dbReference type="InterPro" id="IPR050109">
    <property type="entry name" value="HTH-type_TetR-like_transc_reg"/>
</dbReference>
<name>A0ABZ1AVE9_9ACTN</name>
<dbReference type="SUPFAM" id="SSF46689">
    <property type="entry name" value="Homeodomain-like"/>
    <property type="match status" value="1"/>
</dbReference>
<feature type="DNA-binding region" description="H-T-H motif" evidence="2">
    <location>
        <begin position="40"/>
        <end position="59"/>
    </location>
</feature>
<dbReference type="PROSITE" id="PS50977">
    <property type="entry name" value="HTH_TETR_2"/>
    <property type="match status" value="1"/>
</dbReference>
<dbReference type="PRINTS" id="PR00455">
    <property type="entry name" value="HTHTETR"/>
</dbReference>
<organism evidence="5 6">
    <name type="scientific">Blastococcus brunescens</name>
    <dbReference type="NCBI Taxonomy" id="1564165"/>
    <lineage>
        <taxon>Bacteria</taxon>
        <taxon>Bacillati</taxon>
        <taxon>Actinomycetota</taxon>
        <taxon>Actinomycetes</taxon>
        <taxon>Geodermatophilales</taxon>
        <taxon>Geodermatophilaceae</taxon>
        <taxon>Blastococcus</taxon>
    </lineage>
</organism>
<proteinExistence type="predicted"/>
<keyword evidence="6" id="KW-1185">Reference proteome</keyword>
<dbReference type="Pfam" id="PF00440">
    <property type="entry name" value="TetR_N"/>
    <property type="match status" value="1"/>
</dbReference>
<protein>
    <submittedName>
        <fullName evidence="5">TetR/AcrR family transcriptional regulator</fullName>
    </submittedName>
</protein>
<reference evidence="5 6" key="1">
    <citation type="submission" date="2023-12" db="EMBL/GenBank/DDBJ databases">
        <title>Blastococcus brunescens sp. nov., an actonobacterium isolated from sandstone collected in sahara desert.</title>
        <authorList>
            <person name="Gtari M."/>
            <person name="Ghodhbane F."/>
        </authorList>
    </citation>
    <scope>NUCLEOTIDE SEQUENCE [LARGE SCALE GENOMIC DNA]</scope>
    <source>
        <strain evidence="5 6">BMG 8361</strain>
    </source>
</reference>
<dbReference type="PANTHER" id="PTHR30055:SF243">
    <property type="entry name" value="HTH-TYPE TRANSCRIPTIONAL REGULATOR RV1816"/>
    <property type="match status" value="1"/>
</dbReference>
<feature type="compositionally biased region" description="Low complexity" evidence="3">
    <location>
        <begin position="156"/>
        <end position="179"/>
    </location>
</feature>
<accession>A0ABZ1AVE9</accession>
<dbReference type="Proteomes" id="UP001324287">
    <property type="component" value="Chromosome"/>
</dbReference>
<sequence>MTELPAEPLSRRDRARADTVREIRATARKVLVDQGVDGLALRAVAREMGMTAPGLYRYFASREDLVEHVVADIYDELSDELEAVRDATEPASPPAQLLAVARAFRTWATTHHPEFGLLFGSAGSGCCPPARSTRAGPRGSPERASVGSSPNWSRGSTSSAASPCRPTTTSSRSCSSSCRRGARSSRSRCRWAWCTSSCPAGSGSTGWSAWRSSATCASRWTTPHRCSRPSCEP</sequence>
<dbReference type="PANTHER" id="PTHR30055">
    <property type="entry name" value="HTH-TYPE TRANSCRIPTIONAL REGULATOR RUTR"/>
    <property type="match status" value="1"/>
</dbReference>
<dbReference type="InterPro" id="IPR001647">
    <property type="entry name" value="HTH_TetR"/>
</dbReference>
<evidence type="ECO:0000256" key="2">
    <source>
        <dbReference type="PROSITE-ProRule" id="PRU00335"/>
    </source>
</evidence>
<dbReference type="EMBL" id="CP141261">
    <property type="protein sequence ID" value="WRL62117.1"/>
    <property type="molecule type" value="Genomic_DNA"/>
</dbReference>
<feature type="region of interest" description="Disordered" evidence="3">
    <location>
        <begin position="129"/>
        <end position="180"/>
    </location>
</feature>
<evidence type="ECO:0000313" key="5">
    <source>
        <dbReference type="EMBL" id="WRL62117.1"/>
    </source>
</evidence>
<feature type="compositionally biased region" description="Polar residues" evidence="3">
    <location>
        <begin position="146"/>
        <end position="155"/>
    </location>
</feature>
<evidence type="ECO:0000259" key="4">
    <source>
        <dbReference type="PROSITE" id="PS50977"/>
    </source>
</evidence>
<feature type="domain" description="HTH tetR-type" evidence="4">
    <location>
        <begin position="17"/>
        <end position="77"/>
    </location>
</feature>
<dbReference type="Gene3D" id="1.10.357.10">
    <property type="entry name" value="Tetracycline Repressor, domain 2"/>
    <property type="match status" value="1"/>
</dbReference>
<evidence type="ECO:0000313" key="6">
    <source>
        <dbReference type="Proteomes" id="UP001324287"/>
    </source>
</evidence>
<gene>
    <name evidence="5" type="ORF">U6N30_18910</name>
</gene>
<dbReference type="InterPro" id="IPR009057">
    <property type="entry name" value="Homeodomain-like_sf"/>
</dbReference>
<keyword evidence="1 2" id="KW-0238">DNA-binding</keyword>
<evidence type="ECO:0000256" key="3">
    <source>
        <dbReference type="SAM" id="MobiDB-lite"/>
    </source>
</evidence>
<evidence type="ECO:0000256" key="1">
    <source>
        <dbReference type="ARBA" id="ARBA00023125"/>
    </source>
</evidence>